<dbReference type="Gene3D" id="2.30.330.10">
    <property type="entry name" value="SpoA-like"/>
    <property type="match status" value="1"/>
</dbReference>
<dbReference type="InterPro" id="IPR036429">
    <property type="entry name" value="SpoA-like_sf"/>
</dbReference>
<dbReference type="InterPro" id="IPR013385">
    <property type="entry name" value="T3SS_SpaO/YscQ/SpaO"/>
</dbReference>
<dbReference type="PANTHER" id="PTHR30034:SF6">
    <property type="entry name" value="YOP PROTEINS TRANSLOCATION PROTEIN Q"/>
    <property type="match status" value="1"/>
</dbReference>
<gene>
    <name evidence="4" type="primary">sctQ</name>
    <name evidence="4" type="ORF">QJT80_04630</name>
</gene>
<dbReference type="PANTHER" id="PTHR30034">
    <property type="entry name" value="FLAGELLAR MOTOR SWITCH PROTEIN FLIM"/>
    <property type="match status" value="1"/>
</dbReference>
<dbReference type="EMBL" id="CP124755">
    <property type="protein sequence ID" value="WGZ91764.1"/>
    <property type="molecule type" value="Genomic_DNA"/>
</dbReference>
<accession>A0AA95HAP9</accession>
<name>A0AA95HAP9_9GAMM</name>
<keyword evidence="2" id="KW-0843">Virulence</keyword>
<protein>
    <submittedName>
        <fullName evidence="4">Type III secretion system cytoplasmic ring protein SctQ</fullName>
    </submittedName>
</protein>
<dbReference type="PRINTS" id="PR01339">
    <property type="entry name" value="TYPE3OMOPROT"/>
</dbReference>
<dbReference type="SUPFAM" id="SSF101801">
    <property type="entry name" value="Surface presentation of antigens (SPOA)"/>
    <property type="match status" value="1"/>
</dbReference>
<feature type="domain" description="Flagellar motor switch protein FliN-like C-terminal" evidence="3">
    <location>
        <begin position="278"/>
        <end position="346"/>
    </location>
</feature>
<reference evidence="4" key="1">
    <citation type="journal article" date="2023" name="Int. J. Mol. Sci.">
        <title>Metagenomics Revealed a New Genus 'Candidatus Thiocaldithrix dubininis' gen. nov., sp. nov. and a New Species 'Candidatus Thiothrix putei' sp. nov. in the Family Thiotrichaceae, Some Members of Which Have Traits of Both Na+- and H+-Motive Energetics.</title>
        <authorList>
            <person name="Ravin N.V."/>
            <person name="Muntyan M.S."/>
            <person name="Smolyakov D.D."/>
            <person name="Rudenko T.S."/>
            <person name="Beletsky A.V."/>
            <person name="Mardanov A.V."/>
            <person name="Grabovich M.Y."/>
        </authorList>
    </citation>
    <scope>NUCLEOTIDE SEQUENCE</scope>
    <source>
        <strain evidence="4">GKL-01</strain>
    </source>
</reference>
<evidence type="ECO:0000259" key="3">
    <source>
        <dbReference type="Pfam" id="PF01052"/>
    </source>
</evidence>
<dbReference type="Pfam" id="PF01052">
    <property type="entry name" value="FliMN_C"/>
    <property type="match status" value="1"/>
</dbReference>
<evidence type="ECO:0000256" key="2">
    <source>
        <dbReference type="ARBA" id="ARBA00023026"/>
    </source>
</evidence>
<comment type="similarity">
    <text evidence="1">Belongs to the FliN/MopA/SpaO family.</text>
</comment>
<sequence>MRESSPAYQPIKLPQLSLAAIRLNNLLLNKTAGFAFPLDPEGKIAVRVHLQPGNVSTQLLCPISLTLGLGNTTAGLWLSRWVHAEKIQQFVPEELLSKLPENLAINVVETAHSRLLQQAELALNMKIHVQSLSAETQSKQYSLPINFELQEFQIADQQPLSKTFGLLMLDEKLYPHLQERLRFWPSDNNLEWEDHITTLRFEISSLAISMQELNQLAPSDILLLEDTQFQETGRLHVWLNSGLHCAAAFTSTEKNALVINSDWTMPMTDQEQKPTIDHIAQIPVQLSFDLGQKTLSFNEVRQLRPGYVLELNSQLPEIVQIRSQNRILGQGELVEINGRLGVRILNLFGKQAKGSP</sequence>
<dbReference type="AlphaFoldDB" id="A0AA95HAP9"/>
<dbReference type="GO" id="GO:0030254">
    <property type="term" value="P:protein secretion by the type III secretion system"/>
    <property type="evidence" value="ECO:0007669"/>
    <property type="project" value="InterPro"/>
</dbReference>
<proteinExistence type="inferred from homology"/>
<dbReference type="NCBIfam" id="TIGR02551">
    <property type="entry name" value="SpaO_YscQ"/>
    <property type="match status" value="1"/>
</dbReference>
<evidence type="ECO:0000313" key="4">
    <source>
        <dbReference type="EMBL" id="WGZ91764.1"/>
    </source>
</evidence>
<dbReference type="Proteomes" id="UP001300672">
    <property type="component" value="Chromosome"/>
</dbReference>
<evidence type="ECO:0000256" key="1">
    <source>
        <dbReference type="ARBA" id="ARBA00009226"/>
    </source>
</evidence>
<dbReference type="InterPro" id="IPR003283">
    <property type="entry name" value="T3SS_OMP_SpaO"/>
</dbReference>
<dbReference type="KEGG" id="tdu:QJT80_04630"/>
<dbReference type="InterPro" id="IPR001543">
    <property type="entry name" value="FliN-like_C"/>
</dbReference>
<dbReference type="GO" id="GO:0071978">
    <property type="term" value="P:bacterial-type flagellum-dependent swarming motility"/>
    <property type="evidence" value="ECO:0007669"/>
    <property type="project" value="TreeGrafter"/>
</dbReference>
<dbReference type="GO" id="GO:0050918">
    <property type="term" value="P:positive chemotaxis"/>
    <property type="evidence" value="ECO:0007669"/>
    <property type="project" value="TreeGrafter"/>
</dbReference>
<reference evidence="4" key="2">
    <citation type="submission" date="2023-04" db="EMBL/GenBank/DDBJ databases">
        <authorList>
            <person name="Beletskiy A.V."/>
            <person name="Mardanov A.V."/>
            <person name="Ravin N.V."/>
        </authorList>
    </citation>
    <scope>NUCLEOTIDE SEQUENCE</scope>
    <source>
        <strain evidence="4">GKL-01</strain>
    </source>
</reference>
<organism evidence="4">
    <name type="scientific">Candidatus Thiocaldithrix dubininis</name>
    <dbReference type="NCBI Taxonomy" id="3080823"/>
    <lineage>
        <taxon>Bacteria</taxon>
        <taxon>Pseudomonadati</taxon>
        <taxon>Pseudomonadota</taxon>
        <taxon>Gammaproteobacteria</taxon>
        <taxon>Thiotrichales</taxon>
        <taxon>Thiotrichaceae</taxon>
        <taxon>Candidatus Thiocaldithrix</taxon>
    </lineage>
</organism>